<protein>
    <submittedName>
        <fullName evidence="2">Uncharacterized protein</fullName>
    </submittedName>
</protein>
<comment type="caution">
    <text evidence="2">The sequence shown here is derived from an EMBL/GenBank/DDBJ whole genome shotgun (WGS) entry which is preliminary data.</text>
</comment>
<name>A0A2I9D2Z7_9DEIO</name>
<dbReference type="Proteomes" id="UP000236569">
    <property type="component" value="Unassembled WGS sequence"/>
</dbReference>
<sequence>MHAPRLLLLTAIGLVAALVGYGWLKVSAAPPPATAAPRPVAVFIQRPFPVGQASSSATRLNEENDDGRHGEGHDD</sequence>
<evidence type="ECO:0000256" key="1">
    <source>
        <dbReference type="SAM" id="MobiDB-lite"/>
    </source>
</evidence>
<dbReference type="EMBL" id="BFAG01000002">
    <property type="protein sequence ID" value="GBF04510.1"/>
    <property type="molecule type" value="Genomic_DNA"/>
</dbReference>
<dbReference type="RefSeq" id="WP_012173342.1">
    <property type="nucleotide sequence ID" value="NZ_BFAG01000002.1"/>
</dbReference>
<feature type="region of interest" description="Disordered" evidence="1">
    <location>
        <begin position="52"/>
        <end position="75"/>
    </location>
</feature>
<organism evidence="2 3">
    <name type="scientific">Deinococcus aerius</name>
    <dbReference type="NCBI Taxonomy" id="200253"/>
    <lineage>
        <taxon>Bacteria</taxon>
        <taxon>Thermotogati</taxon>
        <taxon>Deinococcota</taxon>
        <taxon>Deinococci</taxon>
        <taxon>Deinococcales</taxon>
        <taxon>Deinococcaceae</taxon>
        <taxon>Deinococcus</taxon>
    </lineage>
</organism>
<keyword evidence="3" id="KW-1185">Reference proteome</keyword>
<feature type="compositionally biased region" description="Basic and acidic residues" evidence="1">
    <location>
        <begin position="60"/>
        <end position="75"/>
    </location>
</feature>
<accession>A0A2I9D2Z7</accession>
<dbReference type="OrthoDB" id="72294at2"/>
<gene>
    <name evidence="2" type="ORF">DAERI_020107</name>
</gene>
<evidence type="ECO:0000313" key="3">
    <source>
        <dbReference type="Proteomes" id="UP000236569"/>
    </source>
</evidence>
<evidence type="ECO:0000313" key="2">
    <source>
        <dbReference type="EMBL" id="GBF04510.1"/>
    </source>
</evidence>
<dbReference type="AlphaFoldDB" id="A0A2I9D2Z7"/>
<proteinExistence type="predicted"/>
<reference evidence="3" key="1">
    <citation type="submission" date="2018-01" db="EMBL/GenBank/DDBJ databases">
        <title>Draft Genome Sequence of the Radioresistant Bacterium Deinococcus aerius TR0125, Isolated from the Higher Atmosphere above Japan.</title>
        <authorList>
            <person name="Satoh K."/>
            <person name="Arai H."/>
            <person name="Sanzen T."/>
            <person name="Kawaguchi Y."/>
            <person name="Hayashi H."/>
            <person name="Yokobori S."/>
            <person name="Yamagishi A."/>
            <person name="Oono Y."/>
            <person name="Narumi I."/>
        </authorList>
    </citation>
    <scope>NUCLEOTIDE SEQUENCE [LARGE SCALE GENOMIC DNA]</scope>
    <source>
        <strain evidence="3">TR0125</strain>
    </source>
</reference>